<evidence type="ECO:0000313" key="1">
    <source>
        <dbReference type="EMBL" id="CDL80731.1"/>
    </source>
</evidence>
<dbReference type="EMBL" id="CBXF010000001">
    <property type="protein sequence ID" value="CDL80731.1"/>
    <property type="molecule type" value="Genomic_DNA"/>
</dbReference>
<dbReference type="Proteomes" id="UP000019202">
    <property type="component" value="Unassembled WGS sequence"/>
</dbReference>
<name>W1ISX0_9GAMM</name>
<gene>
    <name evidence="1" type="ORF">XSR1_10192</name>
</gene>
<dbReference type="AlphaFoldDB" id="W1ISX0"/>
<dbReference type="STRING" id="1427518.XSR1_10192"/>
<accession>W1ISX0</accession>
<evidence type="ECO:0000313" key="2">
    <source>
        <dbReference type="Proteomes" id="UP000019202"/>
    </source>
</evidence>
<comment type="caution">
    <text evidence="1">The sequence shown here is derived from an EMBL/GenBank/DDBJ whole genome shotgun (WGS) entry which is preliminary data.</text>
</comment>
<keyword evidence="2" id="KW-1185">Reference proteome</keyword>
<organism evidence="1 2">
    <name type="scientific">Xenorhabdus szentirmaii DSM 16338</name>
    <dbReference type="NCBI Taxonomy" id="1427518"/>
    <lineage>
        <taxon>Bacteria</taxon>
        <taxon>Pseudomonadati</taxon>
        <taxon>Pseudomonadota</taxon>
        <taxon>Gammaproteobacteria</taxon>
        <taxon>Enterobacterales</taxon>
        <taxon>Morganellaceae</taxon>
        <taxon>Xenorhabdus</taxon>
    </lineage>
</organism>
<reference evidence="1" key="1">
    <citation type="submission" date="2013-11" db="EMBL/GenBank/DDBJ databases">
        <title>Draft genome sequence and annotation of the entomopathogenic bacteria, Xenorhabdus cabanillasi strain JM26 and Xenorhabdus szentirmai strain DSM 16338.</title>
        <authorList>
            <person name="Gualtieri M."/>
            <person name="Ogier J.C."/>
            <person name="Pages S."/>
            <person name="Givaudan A."/>
            <person name="Gaudriault S."/>
        </authorList>
    </citation>
    <scope>NUCLEOTIDE SEQUENCE [LARGE SCALE GENOMIC DNA]</scope>
    <source>
        <strain evidence="1">DSM 16338</strain>
    </source>
</reference>
<proteinExistence type="predicted"/>
<protein>
    <submittedName>
        <fullName evidence="1">Uncharacterized protein</fullName>
    </submittedName>
</protein>
<sequence>MKRFIKRRNDQWIHYDLTSLSCYRVGHIIPNGFQDALTELKLERQWVYIA</sequence>